<dbReference type="OrthoDB" id="9787344at2"/>
<dbReference type="PANTHER" id="PTHR37299">
    <property type="entry name" value="TRANSCRIPTIONAL REGULATOR-RELATED"/>
    <property type="match status" value="1"/>
</dbReference>
<name>A0A4Q7MQC7_9BACT</name>
<dbReference type="InterPro" id="IPR007492">
    <property type="entry name" value="LytTR_DNA-bd_dom"/>
</dbReference>
<sequence length="149" mass="17678">MNAMHAAMQQLNQAVPDSETAWKQFFQEYFPEKVLPDYKSRFLVKKGHQLISLAVSEIRYFYLRDKLTFVKMADNREHILDYTITEIERLISPERFFRVSRQFIISHEAIEKVLVSTHGKLRVEVKPLHPDPIIISRERVPAFKTWMGE</sequence>
<accession>A0A4Q7MQC7</accession>
<dbReference type="GO" id="GO:0000156">
    <property type="term" value="F:phosphorelay response regulator activity"/>
    <property type="evidence" value="ECO:0007669"/>
    <property type="project" value="InterPro"/>
</dbReference>
<evidence type="ECO:0000259" key="1">
    <source>
        <dbReference type="PROSITE" id="PS50930"/>
    </source>
</evidence>
<organism evidence="2 3">
    <name type="scientific">Pseudobacter ginsenosidimutans</name>
    <dbReference type="NCBI Taxonomy" id="661488"/>
    <lineage>
        <taxon>Bacteria</taxon>
        <taxon>Pseudomonadati</taxon>
        <taxon>Bacteroidota</taxon>
        <taxon>Chitinophagia</taxon>
        <taxon>Chitinophagales</taxon>
        <taxon>Chitinophagaceae</taxon>
        <taxon>Pseudobacter</taxon>
    </lineage>
</organism>
<proteinExistence type="predicted"/>
<keyword evidence="2" id="KW-0238">DNA-binding</keyword>
<dbReference type="SMART" id="SM00850">
    <property type="entry name" value="LytTR"/>
    <property type="match status" value="1"/>
</dbReference>
<comment type="caution">
    <text evidence="2">The sequence shown here is derived from an EMBL/GenBank/DDBJ whole genome shotgun (WGS) entry which is preliminary data.</text>
</comment>
<dbReference type="GO" id="GO:0003677">
    <property type="term" value="F:DNA binding"/>
    <property type="evidence" value="ECO:0007669"/>
    <property type="project" value="UniProtKB-KW"/>
</dbReference>
<keyword evidence="3" id="KW-1185">Reference proteome</keyword>
<gene>
    <name evidence="2" type="ORF">EV199_4763</name>
</gene>
<dbReference type="RefSeq" id="WP_130543313.1">
    <property type="nucleotide sequence ID" value="NZ_CP042431.1"/>
</dbReference>
<dbReference type="AlphaFoldDB" id="A0A4Q7MQC7"/>
<dbReference type="PANTHER" id="PTHR37299:SF1">
    <property type="entry name" value="STAGE 0 SPORULATION PROTEIN A HOMOLOG"/>
    <property type="match status" value="1"/>
</dbReference>
<reference evidence="2 3" key="1">
    <citation type="submission" date="2019-02" db="EMBL/GenBank/DDBJ databases">
        <title>Genomic Encyclopedia of Type Strains, Phase IV (KMG-IV): sequencing the most valuable type-strain genomes for metagenomic binning, comparative biology and taxonomic classification.</title>
        <authorList>
            <person name="Goeker M."/>
        </authorList>
    </citation>
    <scope>NUCLEOTIDE SEQUENCE [LARGE SCALE GENOMIC DNA]</scope>
    <source>
        <strain evidence="2 3">DSM 18116</strain>
    </source>
</reference>
<protein>
    <submittedName>
        <fullName evidence="2">LytTr DNA-binding domain-containing protein</fullName>
    </submittedName>
</protein>
<dbReference type="Pfam" id="PF04397">
    <property type="entry name" value="LytTR"/>
    <property type="match status" value="1"/>
</dbReference>
<dbReference type="Gene3D" id="2.40.50.1020">
    <property type="entry name" value="LytTr DNA-binding domain"/>
    <property type="match status" value="1"/>
</dbReference>
<evidence type="ECO:0000313" key="2">
    <source>
        <dbReference type="EMBL" id="RZS68939.1"/>
    </source>
</evidence>
<dbReference type="Proteomes" id="UP000293874">
    <property type="component" value="Unassembled WGS sequence"/>
</dbReference>
<feature type="domain" description="HTH LytTR-type" evidence="1">
    <location>
        <begin position="42"/>
        <end position="149"/>
    </location>
</feature>
<evidence type="ECO:0000313" key="3">
    <source>
        <dbReference type="Proteomes" id="UP000293874"/>
    </source>
</evidence>
<dbReference type="EMBL" id="SGXA01000003">
    <property type="protein sequence ID" value="RZS68939.1"/>
    <property type="molecule type" value="Genomic_DNA"/>
</dbReference>
<dbReference type="InterPro" id="IPR046947">
    <property type="entry name" value="LytR-like"/>
</dbReference>
<dbReference type="PROSITE" id="PS50930">
    <property type="entry name" value="HTH_LYTTR"/>
    <property type="match status" value="1"/>
</dbReference>